<name>A0A8J6NNZ1_9CHLR</name>
<feature type="compositionally biased region" description="Acidic residues" evidence="1">
    <location>
        <begin position="160"/>
        <end position="171"/>
    </location>
</feature>
<comment type="caution">
    <text evidence="3">The sequence shown here is derived from an EMBL/GenBank/DDBJ whole genome shotgun (WGS) entry which is preliminary data.</text>
</comment>
<dbReference type="InterPro" id="IPR041916">
    <property type="entry name" value="Anti_sigma_zinc_sf"/>
</dbReference>
<feature type="transmembrane region" description="Helical" evidence="2">
    <location>
        <begin position="84"/>
        <end position="106"/>
    </location>
</feature>
<dbReference type="Proteomes" id="UP000614469">
    <property type="component" value="Unassembled WGS sequence"/>
</dbReference>
<dbReference type="Gene3D" id="1.10.10.1320">
    <property type="entry name" value="Anti-sigma factor, zinc-finger domain"/>
    <property type="match status" value="1"/>
</dbReference>
<proteinExistence type="predicted"/>
<accession>A0A8J6NNZ1</accession>
<keyword evidence="2" id="KW-1133">Transmembrane helix</keyword>
<evidence type="ECO:0000256" key="2">
    <source>
        <dbReference type="SAM" id="Phobius"/>
    </source>
</evidence>
<feature type="transmembrane region" description="Helical" evidence="2">
    <location>
        <begin position="240"/>
        <end position="259"/>
    </location>
</feature>
<evidence type="ECO:0000313" key="4">
    <source>
        <dbReference type="Proteomes" id="UP000614469"/>
    </source>
</evidence>
<evidence type="ECO:0000313" key="3">
    <source>
        <dbReference type="EMBL" id="MBC8335469.1"/>
    </source>
</evidence>
<gene>
    <name evidence="3" type="ORF">H8E29_09405</name>
</gene>
<keyword evidence="2" id="KW-0472">Membrane</keyword>
<reference evidence="3 4" key="1">
    <citation type="submission" date="2020-08" db="EMBL/GenBank/DDBJ databases">
        <title>Bridging the membrane lipid divide: bacteria of the FCB group superphylum have the potential to synthesize archaeal ether lipids.</title>
        <authorList>
            <person name="Villanueva L."/>
            <person name="Von Meijenfeldt F.A.B."/>
            <person name="Westbye A.B."/>
            <person name="Yadav S."/>
            <person name="Hopmans E.C."/>
            <person name="Dutilh B.E."/>
            <person name="Sinninghe Damste J.S."/>
        </authorList>
    </citation>
    <scope>NUCLEOTIDE SEQUENCE [LARGE SCALE GENOMIC DNA]</scope>
    <source>
        <strain evidence="3">NIOZ-UU36</strain>
    </source>
</reference>
<dbReference type="EMBL" id="JACNJN010000110">
    <property type="protein sequence ID" value="MBC8335469.1"/>
    <property type="molecule type" value="Genomic_DNA"/>
</dbReference>
<protein>
    <recommendedName>
        <fullName evidence="5">Zinc-finger domain-containing protein</fullName>
    </recommendedName>
</protein>
<organism evidence="3 4">
    <name type="scientific">Candidatus Desulfolinea nitratireducens</name>
    <dbReference type="NCBI Taxonomy" id="2841698"/>
    <lineage>
        <taxon>Bacteria</taxon>
        <taxon>Bacillati</taxon>
        <taxon>Chloroflexota</taxon>
        <taxon>Anaerolineae</taxon>
        <taxon>Anaerolineales</taxon>
        <taxon>Anaerolineales incertae sedis</taxon>
        <taxon>Candidatus Desulfolinea</taxon>
    </lineage>
</organism>
<feature type="region of interest" description="Disordered" evidence="1">
    <location>
        <begin position="149"/>
        <end position="182"/>
    </location>
</feature>
<evidence type="ECO:0000256" key="1">
    <source>
        <dbReference type="SAM" id="MobiDB-lite"/>
    </source>
</evidence>
<keyword evidence="2" id="KW-0812">Transmembrane</keyword>
<dbReference type="AlphaFoldDB" id="A0A8J6NNZ1"/>
<sequence>MSRQPSFHDLKEISAYLDGELSASATRRMKSRLARDPNLLAALDDLRQTRAILRQTPQRRSPRNFTLSPRMVAKRPPIPRLVPVLNYATVIAAFLFFFSFLSPIGFGAMGAPAPMMEAVEMAAPAEFNADTMDEDAMPAAEEMLPMAESPLAPPAPEMESPFEEPAAEETAPEPAAGATASDRALATEMVDPEPTEGENLAAEKALIPTLIPTASPTSFPTPLPVPDIETQIETAPLLTGWQRILLTVIVLFSLTAFALRRKAISKWQKTSR</sequence>
<evidence type="ECO:0008006" key="5">
    <source>
        <dbReference type="Google" id="ProtNLM"/>
    </source>
</evidence>